<evidence type="ECO:0000256" key="5">
    <source>
        <dbReference type="ARBA" id="ARBA00023049"/>
    </source>
</evidence>
<dbReference type="AlphaFoldDB" id="A0A6I4T2Q1"/>
<keyword evidence="4" id="KW-0862">Zinc</keyword>
<dbReference type="InterPro" id="IPR025657">
    <property type="entry name" value="RadC_JAB"/>
</dbReference>
<gene>
    <name evidence="9" type="primary">radC</name>
    <name evidence="9" type="ORF">GRI91_01295</name>
</gene>
<dbReference type="GO" id="GO:0046872">
    <property type="term" value="F:metal ion binding"/>
    <property type="evidence" value="ECO:0007669"/>
    <property type="project" value="UniProtKB-KW"/>
</dbReference>
<comment type="similarity">
    <text evidence="6">Belongs to the UPF0758 family.</text>
</comment>
<dbReference type="PROSITE" id="PS50249">
    <property type="entry name" value="MPN"/>
    <property type="match status" value="1"/>
</dbReference>
<evidence type="ECO:0000256" key="2">
    <source>
        <dbReference type="ARBA" id="ARBA00022723"/>
    </source>
</evidence>
<feature type="region of interest" description="Disordered" evidence="7">
    <location>
        <begin position="33"/>
        <end position="58"/>
    </location>
</feature>
<dbReference type="PANTHER" id="PTHR30471">
    <property type="entry name" value="DNA REPAIR PROTEIN RADC"/>
    <property type="match status" value="1"/>
</dbReference>
<dbReference type="CDD" id="cd08071">
    <property type="entry name" value="MPN_DUF2466"/>
    <property type="match status" value="1"/>
</dbReference>
<keyword evidence="10" id="KW-1185">Reference proteome</keyword>
<dbReference type="GO" id="GO:0006508">
    <property type="term" value="P:proteolysis"/>
    <property type="evidence" value="ECO:0007669"/>
    <property type="project" value="UniProtKB-KW"/>
</dbReference>
<dbReference type="OrthoDB" id="9804482at2"/>
<dbReference type="Gene3D" id="1.10.150.20">
    <property type="entry name" value="5' to 3' exonuclease, C-terminal subdomain"/>
    <property type="match status" value="1"/>
</dbReference>
<evidence type="ECO:0000256" key="7">
    <source>
        <dbReference type="SAM" id="MobiDB-lite"/>
    </source>
</evidence>
<keyword evidence="5" id="KW-0482">Metalloprotease</keyword>
<evidence type="ECO:0000256" key="4">
    <source>
        <dbReference type="ARBA" id="ARBA00022833"/>
    </source>
</evidence>
<dbReference type="InterPro" id="IPR046778">
    <property type="entry name" value="UPF0758_N"/>
</dbReference>
<keyword evidence="3" id="KW-0378">Hydrolase</keyword>
<keyword evidence="2" id="KW-0479">Metal-binding</keyword>
<dbReference type="PANTHER" id="PTHR30471:SF3">
    <property type="entry name" value="UPF0758 PROTEIN YEES-RELATED"/>
    <property type="match status" value="1"/>
</dbReference>
<dbReference type="Gene3D" id="3.40.140.10">
    <property type="entry name" value="Cytidine Deaminase, domain 2"/>
    <property type="match status" value="1"/>
</dbReference>
<evidence type="ECO:0000256" key="3">
    <source>
        <dbReference type="ARBA" id="ARBA00022801"/>
    </source>
</evidence>
<protein>
    <submittedName>
        <fullName evidence="9">DNA repair protein RadC</fullName>
    </submittedName>
</protein>
<dbReference type="SUPFAM" id="SSF47781">
    <property type="entry name" value="RuvA domain 2-like"/>
    <property type="match status" value="1"/>
</dbReference>
<dbReference type="InterPro" id="IPR010994">
    <property type="entry name" value="RuvA_2-like"/>
</dbReference>
<dbReference type="Pfam" id="PF20582">
    <property type="entry name" value="UPF0758_N"/>
    <property type="match status" value="1"/>
</dbReference>
<dbReference type="InterPro" id="IPR037518">
    <property type="entry name" value="MPN"/>
</dbReference>
<keyword evidence="1" id="KW-0645">Protease</keyword>
<reference evidence="9 10" key="1">
    <citation type="submission" date="2019-12" db="EMBL/GenBank/DDBJ databases">
        <title>Genomic-based taxomic classification of the family Erythrobacteraceae.</title>
        <authorList>
            <person name="Xu L."/>
        </authorList>
    </citation>
    <scope>NUCLEOTIDE SEQUENCE [LARGE SCALE GENOMIC DNA]</scope>
    <source>
        <strain evidence="9 10">LMG 29518</strain>
    </source>
</reference>
<evidence type="ECO:0000313" key="9">
    <source>
        <dbReference type="EMBL" id="MXO64393.1"/>
    </source>
</evidence>
<dbReference type="InterPro" id="IPR001405">
    <property type="entry name" value="UPF0758"/>
</dbReference>
<organism evidence="9 10">
    <name type="scientific">Altericroceibacterium endophyticum</name>
    <dbReference type="NCBI Taxonomy" id="1808508"/>
    <lineage>
        <taxon>Bacteria</taxon>
        <taxon>Pseudomonadati</taxon>
        <taxon>Pseudomonadota</taxon>
        <taxon>Alphaproteobacteria</taxon>
        <taxon>Sphingomonadales</taxon>
        <taxon>Erythrobacteraceae</taxon>
        <taxon>Altericroceibacterium</taxon>
    </lineage>
</organism>
<feature type="compositionally biased region" description="Polar residues" evidence="7">
    <location>
        <begin position="43"/>
        <end position="58"/>
    </location>
</feature>
<feature type="compositionally biased region" description="Basic and acidic residues" evidence="7">
    <location>
        <begin position="33"/>
        <end position="42"/>
    </location>
</feature>
<dbReference type="PROSITE" id="PS01302">
    <property type="entry name" value="UPF0758"/>
    <property type="match status" value="1"/>
</dbReference>
<sequence length="282" mass="31036">MSPRGCGVRCFIIHIDGLRHIFRHLRAERGKGNVLPGDRRVENQTSSETSSRSDQQAQVRRDALGHRARLRDRLLNGGAEALADYEVLEYLLFAARSRGDTKPLAKELLRRFGSLAKVLNADPKALSAVPGMGEVSAGALKIVALSARRMARSEVMERPVLSSWQALLDYLSIDMAHLTVERVRILYLDSKNRLLFDHHVGDGTIDEAAIHPREVIRKAFDIGASSLILVHNHPSGNPEPSRADIQITRRIAEAGGLLGIILHDHVIIGSEGQISLKAKGLI</sequence>
<proteinExistence type="inferred from homology"/>
<dbReference type="EMBL" id="WTYT01000001">
    <property type="protein sequence ID" value="MXO64393.1"/>
    <property type="molecule type" value="Genomic_DNA"/>
</dbReference>
<dbReference type="NCBIfam" id="NF000642">
    <property type="entry name" value="PRK00024.1"/>
    <property type="match status" value="1"/>
</dbReference>
<evidence type="ECO:0000313" key="10">
    <source>
        <dbReference type="Proteomes" id="UP000438476"/>
    </source>
</evidence>
<dbReference type="InterPro" id="IPR020891">
    <property type="entry name" value="UPF0758_CS"/>
</dbReference>
<evidence type="ECO:0000256" key="6">
    <source>
        <dbReference type="RuleBase" id="RU003797"/>
    </source>
</evidence>
<dbReference type="Pfam" id="PF04002">
    <property type="entry name" value="RadC"/>
    <property type="match status" value="1"/>
</dbReference>
<dbReference type="NCBIfam" id="TIGR00608">
    <property type="entry name" value="radc"/>
    <property type="match status" value="1"/>
</dbReference>
<dbReference type="GO" id="GO:0008237">
    <property type="term" value="F:metallopeptidase activity"/>
    <property type="evidence" value="ECO:0007669"/>
    <property type="project" value="UniProtKB-KW"/>
</dbReference>
<name>A0A6I4T2Q1_9SPHN</name>
<evidence type="ECO:0000256" key="1">
    <source>
        <dbReference type="ARBA" id="ARBA00022670"/>
    </source>
</evidence>
<comment type="caution">
    <text evidence="9">The sequence shown here is derived from an EMBL/GenBank/DDBJ whole genome shotgun (WGS) entry which is preliminary data.</text>
</comment>
<evidence type="ECO:0000259" key="8">
    <source>
        <dbReference type="PROSITE" id="PS50249"/>
    </source>
</evidence>
<feature type="domain" description="MPN" evidence="8">
    <location>
        <begin position="160"/>
        <end position="282"/>
    </location>
</feature>
<dbReference type="SUPFAM" id="SSF102712">
    <property type="entry name" value="JAB1/MPN domain"/>
    <property type="match status" value="1"/>
</dbReference>
<dbReference type="Proteomes" id="UP000438476">
    <property type="component" value="Unassembled WGS sequence"/>
</dbReference>
<accession>A0A6I4T2Q1</accession>